<dbReference type="PIR" id="G75005">
    <property type="entry name" value="G75005"/>
</dbReference>
<feature type="transmembrane region" description="Helical" evidence="3">
    <location>
        <begin position="287"/>
        <end position="307"/>
    </location>
</feature>
<evidence type="ECO:0000313" key="8">
    <source>
        <dbReference type="Proteomes" id="UP000009139"/>
    </source>
</evidence>
<dbReference type="CDD" id="cd06423">
    <property type="entry name" value="CESA_like"/>
    <property type="match status" value="1"/>
</dbReference>
<dbReference type="KEGG" id="pab:PAB1314"/>
<evidence type="ECO:0000313" key="6">
    <source>
        <dbReference type="EMBL" id="CCE71038.1"/>
    </source>
</evidence>
<dbReference type="Gene3D" id="3.90.550.10">
    <property type="entry name" value="Spore Coat Polysaccharide Biosynthesis Protein SpsA, Chain A"/>
    <property type="match status" value="1"/>
</dbReference>
<dbReference type="eggNOG" id="arCOG01389">
    <property type="taxonomic scope" value="Archaea"/>
</dbReference>
<keyword evidence="3" id="KW-0812">Transmembrane</keyword>
<reference evidence="5" key="3">
    <citation type="journal article" date="2001" name="Genome Res.">
        <title>Genome evolution at the genus level: comparison of three complete genomes of hyperthermophilic archaea.</title>
        <authorList>
            <person name="Lecompte O."/>
            <person name="Ripp R."/>
            <person name="Puzos-Barbe V."/>
            <person name="Duprat S."/>
            <person name="Heilig R."/>
            <person name="Dietrich J."/>
            <person name="Thierry J.C."/>
            <person name="Poch O."/>
        </authorList>
    </citation>
    <scope>NUCLEOTIDE SEQUENCE</scope>
    <source>
        <strain evidence="5">Orsay</strain>
    </source>
</reference>
<dbReference type="OrthoDB" id="43988at2157"/>
<name>Q9UYC7_PYRAB</name>
<protein>
    <submittedName>
        <fullName evidence="5">Glucosyltransferase</fullName>
    </submittedName>
    <submittedName>
        <fullName evidence="6">Hyaluronan synthase related</fullName>
    </submittedName>
</protein>
<dbReference type="InterPro" id="IPR029044">
    <property type="entry name" value="Nucleotide-diphossugar_trans"/>
</dbReference>
<feature type="transmembrane region" description="Helical" evidence="3">
    <location>
        <begin position="316"/>
        <end position="338"/>
    </location>
</feature>
<accession>Q9UYC7</accession>
<evidence type="ECO:0000256" key="1">
    <source>
        <dbReference type="ARBA" id="ARBA00022676"/>
    </source>
</evidence>
<dbReference type="EMBL" id="HE613800">
    <property type="protein sequence ID" value="CCE71038.1"/>
    <property type="molecule type" value="Genomic_DNA"/>
</dbReference>
<organism evidence="5 7">
    <name type="scientific">Pyrococcus abyssi (strain GE5 / Orsay)</name>
    <dbReference type="NCBI Taxonomy" id="272844"/>
    <lineage>
        <taxon>Archaea</taxon>
        <taxon>Methanobacteriati</taxon>
        <taxon>Methanobacteriota</taxon>
        <taxon>Thermococci</taxon>
        <taxon>Thermococcales</taxon>
        <taxon>Thermococcaceae</taxon>
        <taxon>Pyrococcus</taxon>
    </lineage>
</organism>
<evidence type="ECO:0000313" key="7">
    <source>
        <dbReference type="Proteomes" id="UP000000810"/>
    </source>
</evidence>
<dbReference type="PATRIC" id="fig|272844.11.peg.1685"/>
<dbReference type="AlphaFoldDB" id="Q9UYC7"/>
<dbReference type="STRING" id="272844.PAB1314"/>
<keyword evidence="1" id="KW-0328">Glycosyltransferase</keyword>
<feature type="transmembrane region" description="Helical" evidence="3">
    <location>
        <begin position="6"/>
        <end position="26"/>
    </location>
</feature>
<dbReference type="InterPro" id="IPR001173">
    <property type="entry name" value="Glyco_trans_2-like"/>
</dbReference>
<proteinExistence type="predicted"/>
<reference evidence="5 7" key="4">
    <citation type="journal article" date="2003" name="Mol. Microbiol.">
        <title>An integrated analysis of the genome of the hyperthermophilic archaeon Pyrococcus abyssi.</title>
        <authorList>
            <person name="Cohen G."/>
            <person name="Barbe V."/>
            <person name="Flament D."/>
            <person name="Galperin M."/>
            <person name="Heilig R."/>
            <person name="Ripp R."/>
            <person name="Lecompte O."/>
            <person name="Prieur D."/>
            <person name="Poch O."/>
            <person name="Quellerou J."/>
            <person name="Thierry J.C."/>
            <person name="Van der Oost J."/>
            <person name="Weissenbach J."/>
            <person name="Zivanovic Y."/>
            <person name="Forterre P."/>
        </authorList>
    </citation>
    <scope>NUCLEOTIDE SEQUENCE [LARGE SCALE GENOMIC DNA]</scope>
    <source>
        <strain evidence="7">GE5 / Orsay</strain>
        <strain evidence="5">Orsay</strain>
    </source>
</reference>
<feature type="domain" description="Glycosyltransferase 2-like" evidence="4">
    <location>
        <begin position="39"/>
        <end position="199"/>
    </location>
</feature>
<dbReference type="PANTHER" id="PTHR43630">
    <property type="entry name" value="POLY-BETA-1,6-N-ACETYL-D-GLUCOSAMINE SYNTHASE"/>
    <property type="match status" value="1"/>
</dbReference>
<reference evidence="5" key="1">
    <citation type="submission" date="1999-07" db="EMBL/GenBank/DDBJ databases">
        <authorList>
            <person name="Genoscope"/>
        </authorList>
    </citation>
    <scope>NUCLEOTIDE SEQUENCE</scope>
    <source>
        <strain evidence="5">Orsay</strain>
    </source>
</reference>
<dbReference type="Proteomes" id="UP000000810">
    <property type="component" value="Chromosome"/>
</dbReference>
<dbReference type="Proteomes" id="UP000009139">
    <property type="component" value="Chromosome"/>
</dbReference>
<dbReference type="RefSeq" id="WP_010868699.1">
    <property type="nucleotide sequence ID" value="NC_000868.1"/>
</dbReference>
<gene>
    <name evidence="5" type="ordered locus">PAB1314</name>
</gene>
<keyword evidence="3" id="KW-1133">Transmembrane helix</keyword>
<dbReference type="PANTHER" id="PTHR43630:SF1">
    <property type="entry name" value="POLY-BETA-1,6-N-ACETYL-D-GLUCOSAMINE SYNTHASE"/>
    <property type="match status" value="1"/>
</dbReference>
<keyword evidence="2" id="KW-0808">Transferase</keyword>
<dbReference type="GO" id="GO:0016757">
    <property type="term" value="F:glycosyltransferase activity"/>
    <property type="evidence" value="ECO:0007669"/>
    <property type="project" value="UniProtKB-KW"/>
</dbReference>
<evidence type="ECO:0000256" key="2">
    <source>
        <dbReference type="ARBA" id="ARBA00022679"/>
    </source>
</evidence>
<dbReference type="EMBL" id="AJ248288">
    <property type="protein sequence ID" value="CAB50485.1"/>
    <property type="molecule type" value="Genomic_DNA"/>
</dbReference>
<sequence>MRLELLLLIIFIWDGYFFLRYLLGLLKEYKTVSWKPKVSVIIPAYNEEENIKKAIKAALSQDYPVEEVIVVDDGSEDGTYEKAKEVKDERVKVIRIEHKGKAGAINEGLKLAKGEVIVVTDADSFMSRDAVRRLVERFHSEDVVAVGGQIRVIVDSFLAFIQDIEHLRIAMYRRAKELEDLTLAPGPLSAFRREALERIGGFVNSLVEDYATTKALKKFGKVVYSPKAKLFTRMPLTLGELWRQRRRWFLGDLSHVDAKDIIMLILGDIIAFLDIFLPVIFIKYGAFALLLLFILFEILTMLVPVIFEGGSITEALLFPIALMFLASFYLSLHIYGYAVTLKNKISQLFS</sequence>
<keyword evidence="3" id="KW-0472">Membrane</keyword>
<feature type="transmembrane region" description="Helical" evidence="3">
    <location>
        <begin position="261"/>
        <end position="281"/>
    </location>
</feature>
<evidence type="ECO:0000259" key="4">
    <source>
        <dbReference type="Pfam" id="PF00535"/>
    </source>
</evidence>
<reference evidence="5" key="2">
    <citation type="journal article" date="2000" name="J. Mol. Biol.">
        <title>Archaeal homologs of eukaryotic methylation guide small nucleolar RNAs: lessons from the Pyrococcus genomes.</title>
        <authorList>
            <person name="Gaspin C."/>
            <person name="Cavaille J."/>
            <person name="Erauso G."/>
        </authorList>
    </citation>
    <scope>NUCLEOTIDE SEQUENCE</scope>
    <source>
        <strain evidence="5">Orsay</strain>
    </source>
</reference>
<evidence type="ECO:0000313" key="5">
    <source>
        <dbReference type="EMBL" id="CAB50485.1"/>
    </source>
</evidence>
<dbReference type="CAZy" id="GT2">
    <property type="family name" value="Glycosyltransferase Family 2"/>
</dbReference>
<reference evidence="6 8" key="5">
    <citation type="journal article" date="2012" name="Curr. Microbiol.">
        <title>Re-annotation of two hyperthermophilic archaea Pyrococcus abyssi GE5 and Pyrococcus furiosus DSM 3638.</title>
        <authorList>
            <person name="Gao J."/>
            <person name="Wang J."/>
        </authorList>
    </citation>
    <scope>GENOME REANNOTATION</scope>
    <source>
        <strain evidence="6">GE5</strain>
        <strain evidence="8">GE5 / Orsay</strain>
    </source>
</reference>
<evidence type="ECO:0000256" key="3">
    <source>
        <dbReference type="SAM" id="Phobius"/>
    </source>
</evidence>
<dbReference type="HOGENOM" id="CLU_798373_0_0_2"/>
<dbReference type="SUPFAM" id="SSF53448">
    <property type="entry name" value="Nucleotide-diphospho-sugar transferases"/>
    <property type="match status" value="1"/>
</dbReference>
<dbReference type="Pfam" id="PF00535">
    <property type="entry name" value="Glycos_transf_2"/>
    <property type="match status" value="1"/>
</dbReference>
<keyword evidence="7" id="KW-1185">Reference proteome</keyword>